<sequence length="111" mass="12448">MLWRRLAVLFPLCILLVPASLSLGFRLRPPVIGAVTGAEAEVLVTGGVRYLAVDPAENGMGAYSYADRGKFLGIARSGERTLRVYAVKGDEEERLRYVLWEWEGRFYVRAE</sequence>
<gene>
    <name evidence="1" type="ORF">H9736_07380</name>
</gene>
<evidence type="ECO:0000313" key="2">
    <source>
        <dbReference type="Proteomes" id="UP000886800"/>
    </source>
</evidence>
<protein>
    <submittedName>
        <fullName evidence="1">Uncharacterized protein</fullName>
    </submittedName>
</protein>
<dbReference type="EMBL" id="DXES01000163">
    <property type="protein sequence ID" value="HIX66055.1"/>
    <property type="molecule type" value="Genomic_DNA"/>
</dbReference>
<name>A0A9D2B7E9_9FIRM</name>
<reference evidence="1" key="1">
    <citation type="journal article" date="2021" name="PeerJ">
        <title>Extensive microbial diversity within the chicken gut microbiome revealed by metagenomics and culture.</title>
        <authorList>
            <person name="Gilroy R."/>
            <person name="Ravi A."/>
            <person name="Getino M."/>
            <person name="Pursley I."/>
            <person name="Horton D.L."/>
            <person name="Alikhan N.F."/>
            <person name="Baker D."/>
            <person name="Gharbi K."/>
            <person name="Hall N."/>
            <person name="Watson M."/>
            <person name="Adriaenssens E.M."/>
            <person name="Foster-Nyarko E."/>
            <person name="Jarju S."/>
            <person name="Secka A."/>
            <person name="Antonio M."/>
            <person name="Oren A."/>
            <person name="Chaudhuri R.R."/>
            <person name="La Ragione R."/>
            <person name="Hildebrand F."/>
            <person name="Pallen M.J."/>
        </authorList>
    </citation>
    <scope>NUCLEOTIDE SEQUENCE</scope>
    <source>
        <strain evidence="1">CHK188-5543</strain>
    </source>
</reference>
<dbReference type="AlphaFoldDB" id="A0A9D2B7E9"/>
<comment type="caution">
    <text evidence="1">The sequence shown here is derived from an EMBL/GenBank/DDBJ whole genome shotgun (WGS) entry which is preliminary data.</text>
</comment>
<dbReference type="Proteomes" id="UP000886800">
    <property type="component" value="Unassembled WGS sequence"/>
</dbReference>
<proteinExistence type="predicted"/>
<evidence type="ECO:0000313" key="1">
    <source>
        <dbReference type="EMBL" id="HIX66055.1"/>
    </source>
</evidence>
<accession>A0A9D2B7E9</accession>
<organism evidence="1 2">
    <name type="scientific">Candidatus Anaerotruncus excrementipullorum</name>
    <dbReference type="NCBI Taxonomy" id="2838465"/>
    <lineage>
        <taxon>Bacteria</taxon>
        <taxon>Bacillati</taxon>
        <taxon>Bacillota</taxon>
        <taxon>Clostridia</taxon>
        <taxon>Eubacteriales</taxon>
        <taxon>Oscillospiraceae</taxon>
        <taxon>Anaerotruncus</taxon>
    </lineage>
</organism>
<reference evidence="1" key="2">
    <citation type="submission" date="2021-04" db="EMBL/GenBank/DDBJ databases">
        <authorList>
            <person name="Gilroy R."/>
        </authorList>
    </citation>
    <scope>NUCLEOTIDE SEQUENCE</scope>
    <source>
        <strain evidence="1">CHK188-5543</strain>
    </source>
</reference>